<feature type="transmembrane region" description="Helical" evidence="1">
    <location>
        <begin position="20"/>
        <end position="39"/>
    </location>
</feature>
<organism evidence="2 3">
    <name type="scientific">Zhenhengia yiwuensis</name>
    <dbReference type="NCBI Taxonomy" id="2763666"/>
    <lineage>
        <taxon>Bacteria</taxon>
        <taxon>Bacillati</taxon>
        <taxon>Bacillota</taxon>
        <taxon>Clostridia</taxon>
        <taxon>Lachnospirales</taxon>
        <taxon>Lachnospiraceae</taxon>
        <taxon>Zhenhengia</taxon>
    </lineage>
</organism>
<feature type="transmembrane region" description="Helical" evidence="1">
    <location>
        <begin position="364"/>
        <end position="384"/>
    </location>
</feature>
<dbReference type="AlphaFoldDB" id="A0A926EHG3"/>
<dbReference type="InterPro" id="IPR011470">
    <property type="entry name" value="DUF1576"/>
</dbReference>
<evidence type="ECO:0000313" key="2">
    <source>
        <dbReference type="EMBL" id="MBC8579691.1"/>
    </source>
</evidence>
<reference evidence="2" key="1">
    <citation type="submission" date="2020-08" db="EMBL/GenBank/DDBJ databases">
        <title>Genome public.</title>
        <authorList>
            <person name="Liu C."/>
            <person name="Sun Q."/>
        </authorList>
    </citation>
    <scope>NUCLEOTIDE SEQUENCE</scope>
    <source>
        <strain evidence="2">NSJ-12</strain>
    </source>
</reference>
<feature type="transmembrane region" description="Helical" evidence="1">
    <location>
        <begin position="160"/>
        <end position="186"/>
    </location>
</feature>
<feature type="transmembrane region" description="Helical" evidence="1">
    <location>
        <begin position="59"/>
        <end position="82"/>
    </location>
</feature>
<keyword evidence="1" id="KW-1133">Transmembrane helix</keyword>
<accession>A0A926EHG3</accession>
<proteinExistence type="predicted"/>
<feature type="transmembrane region" description="Helical" evidence="1">
    <location>
        <begin position="135"/>
        <end position="153"/>
    </location>
</feature>
<dbReference type="Proteomes" id="UP000655830">
    <property type="component" value="Unassembled WGS sequence"/>
</dbReference>
<feature type="transmembrane region" description="Helical" evidence="1">
    <location>
        <begin position="327"/>
        <end position="344"/>
    </location>
</feature>
<feature type="transmembrane region" description="Helical" evidence="1">
    <location>
        <begin position="94"/>
        <end position="115"/>
    </location>
</feature>
<dbReference type="Pfam" id="PF07613">
    <property type="entry name" value="DUF1576"/>
    <property type="match status" value="2"/>
</dbReference>
<feature type="transmembrane region" description="Helical" evidence="1">
    <location>
        <begin position="232"/>
        <end position="251"/>
    </location>
</feature>
<name>A0A926EHG3_9FIRM</name>
<gene>
    <name evidence="2" type="ORF">H8718_09120</name>
</gene>
<evidence type="ECO:0000313" key="3">
    <source>
        <dbReference type="Proteomes" id="UP000655830"/>
    </source>
</evidence>
<protein>
    <submittedName>
        <fullName evidence="2">DUF1576 domain-containing protein</fullName>
    </submittedName>
</protein>
<comment type="caution">
    <text evidence="2">The sequence shown here is derived from an EMBL/GenBank/DDBJ whole genome shotgun (WGS) entry which is preliminary data.</text>
</comment>
<evidence type="ECO:0000256" key="1">
    <source>
        <dbReference type="SAM" id="Phobius"/>
    </source>
</evidence>
<keyword evidence="3" id="KW-1185">Reference proteome</keyword>
<feature type="transmembrane region" description="Helical" evidence="1">
    <location>
        <begin position="396"/>
        <end position="414"/>
    </location>
</feature>
<dbReference type="EMBL" id="JACRSY010000012">
    <property type="protein sequence ID" value="MBC8579691.1"/>
    <property type="molecule type" value="Genomic_DNA"/>
</dbReference>
<keyword evidence="1" id="KW-0812">Transmembrane</keyword>
<feature type="transmembrane region" description="Helical" evidence="1">
    <location>
        <begin position="288"/>
        <end position="315"/>
    </location>
</feature>
<feature type="transmembrane region" description="Helical" evidence="1">
    <location>
        <begin position="192"/>
        <end position="212"/>
    </location>
</feature>
<sequence>MKTVKITRRKKVSSRVMYRVLYILPLAMLLYAFLTTNLSELSQGFQIILKSNDVLLTDYLAIAGVGPTLVNAALVLLINLWLIKKLDLKPNGIIIAALFLLAGFSFMGKNIFNIWPFYFGGFIYSRYHQIPYKNVVLINMFSTAFSPISSLIAGAMSDHLMLVIVMNAVVGGFIGFIMPTISAHILTLHSGYNLYNMGTAAGLVGMLVYSILDVSKVNIEANSLLLQENNPAVIIFFVLYSITLIILGWRINERSFKGYRDVMKHTGRLVTDVIKQDGFGLSIMNMGILGLLSIAFVLVVGGVMNGPTIAAVLAVMGFGSFGKHPKNTWPIVLGVCLGWVMFGIDKPISTLVMSALFGTTLAPVAGEFGALWGIVAGMLHMAFVVNIGAMHGGLMLYNNGLSGGIVAAVLIPLIDAFKKEKKNET</sequence>
<keyword evidence="1" id="KW-0472">Membrane</keyword>
<dbReference type="RefSeq" id="WP_249332647.1">
    <property type="nucleotide sequence ID" value="NZ_JACRSY010000012.1"/>
</dbReference>